<keyword evidence="1" id="KW-0812">Transmembrane</keyword>
<keyword evidence="1" id="KW-1133">Transmembrane helix</keyword>
<gene>
    <name evidence="2" type="ORF">L486_06598</name>
</gene>
<evidence type="ECO:0000256" key="1">
    <source>
        <dbReference type="SAM" id="Phobius"/>
    </source>
</evidence>
<dbReference type="AlphaFoldDB" id="A0A1B9IK45"/>
<evidence type="ECO:0008006" key="4">
    <source>
        <dbReference type="Google" id="ProtNLM"/>
    </source>
</evidence>
<dbReference type="STRING" id="1331196.A0A1B9IK45"/>
<keyword evidence="1" id="KW-0472">Membrane</keyword>
<keyword evidence="3" id="KW-1185">Reference proteome</keyword>
<feature type="transmembrane region" description="Helical" evidence="1">
    <location>
        <begin position="76"/>
        <end position="96"/>
    </location>
</feature>
<accession>A0A1B9IK45</accession>
<dbReference type="OrthoDB" id="341353at2759"/>
<name>A0A1B9IK45_9TREE</name>
<feature type="transmembrane region" description="Helical" evidence="1">
    <location>
        <begin position="156"/>
        <end position="175"/>
    </location>
</feature>
<feature type="transmembrane region" description="Helical" evidence="1">
    <location>
        <begin position="195"/>
        <end position="215"/>
    </location>
</feature>
<evidence type="ECO:0000313" key="2">
    <source>
        <dbReference type="EMBL" id="OCF55843.1"/>
    </source>
</evidence>
<feature type="transmembrane region" description="Helical" evidence="1">
    <location>
        <begin position="103"/>
        <end position="123"/>
    </location>
</feature>
<dbReference type="EMBL" id="KI669465">
    <property type="protein sequence ID" value="OCF55843.1"/>
    <property type="molecule type" value="Genomic_DNA"/>
</dbReference>
<protein>
    <recommendedName>
        <fullName evidence="4">TLC domain-containing protein</fullName>
    </recommendedName>
</protein>
<sequence>MSFPFLLCPSLYTIFYLLYTVLSPYFDTERKKAYILSSISSCTMTILSIPFFLSYLTNGLKETFEAGQEGWMGQMGWFGAVFFGVYLFADLTVGYLKYPSQVGLLTGWIHHIVYIGLMFYVVQTQITPIFLMGAVMELPTFDLAISNLFPALRNDLRFLSSFFIFRILFHSIYLIDCARPSSRAFMGNSWVPTVMLGLALMMHLSWFKGGVTGYIKRQKKSSHKRTIMVDEDPIIEMVSTVDSTISSDVLPSSSSPYESPLVTPHTASPSQIPFFLSNLNIPAINLPTGIIDLRSLKENGSGFREAVRNSWDEQKEKFTMGRLVRRKLSEREEEGRVVVREVVEVDE</sequence>
<feature type="transmembrane region" description="Helical" evidence="1">
    <location>
        <begin position="129"/>
        <end position="149"/>
    </location>
</feature>
<organism evidence="2 3">
    <name type="scientific">Kwoniella mangroviensis CBS 10435</name>
    <dbReference type="NCBI Taxonomy" id="1331196"/>
    <lineage>
        <taxon>Eukaryota</taxon>
        <taxon>Fungi</taxon>
        <taxon>Dikarya</taxon>
        <taxon>Basidiomycota</taxon>
        <taxon>Agaricomycotina</taxon>
        <taxon>Tremellomycetes</taxon>
        <taxon>Tremellales</taxon>
        <taxon>Cryptococcaceae</taxon>
        <taxon>Kwoniella</taxon>
    </lineage>
</organism>
<evidence type="ECO:0000313" key="3">
    <source>
        <dbReference type="Proteomes" id="UP000092583"/>
    </source>
</evidence>
<proteinExistence type="predicted"/>
<feature type="transmembrane region" description="Helical" evidence="1">
    <location>
        <begin position="6"/>
        <end position="26"/>
    </location>
</feature>
<feature type="transmembrane region" description="Helical" evidence="1">
    <location>
        <begin position="33"/>
        <end position="56"/>
    </location>
</feature>
<dbReference type="Proteomes" id="UP000092583">
    <property type="component" value="Unassembled WGS sequence"/>
</dbReference>
<reference evidence="3" key="2">
    <citation type="submission" date="2013-12" db="EMBL/GenBank/DDBJ databases">
        <title>Evolution of pathogenesis and genome organization in the Tremellales.</title>
        <authorList>
            <person name="Cuomo C."/>
            <person name="Litvintseva A."/>
            <person name="Heitman J."/>
            <person name="Chen Y."/>
            <person name="Sun S."/>
            <person name="Springer D."/>
            <person name="Dromer F."/>
            <person name="Young S."/>
            <person name="Zeng Q."/>
            <person name="Chapman S."/>
            <person name="Gujja S."/>
            <person name="Saif S."/>
            <person name="Birren B."/>
        </authorList>
    </citation>
    <scope>NUCLEOTIDE SEQUENCE [LARGE SCALE GENOMIC DNA]</scope>
    <source>
        <strain evidence="3">CBS 10435</strain>
    </source>
</reference>
<reference evidence="2 3" key="1">
    <citation type="submission" date="2013-07" db="EMBL/GenBank/DDBJ databases">
        <title>The Genome Sequence of Kwoniella mangroviensis CBS10435.</title>
        <authorList>
            <consortium name="The Broad Institute Genome Sequencing Platform"/>
            <person name="Cuomo C."/>
            <person name="Litvintseva A."/>
            <person name="Chen Y."/>
            <person name="Heitman J."/>
            <person name="Sun S."/>
            <person name="Springer D."/>
            <person name="Dromer F."/>
            <person name="Young S.K."/>
            <person name="Zeng Q."/>
            <person name="Gargeya S."/>
            <person name="Fitzgerald M."/>
            <person name="Abouelleil A."/>
            <person name="Alvarado L."/>
            <person name="Berlin A.M."/>
            <person name="Chapman S.B."/>
            <person name="Dewar J."/>
            <person name="Goldberg J."/>
            <person name="Griggs A."/>
            <person name="Gujja S."/>
            <person name="Hansen M."/>
            <person name="Howarth C."/>
            <person name="Imamovic A."/>
            <person name="Larimer J."/>
            <person name="McCowan C."/>
            <person name="Murphy C."/>
            <person name="Pearson M."/>
            <person name="Priest M."/>
            <person name="Roberts A."/>
            <person name="Saif S."/>
            <person name="Shea T."/>
            <person name="Sykes S."/>
            <person name="Wortman J."/>
            <person name="Nusbaum C."/>
            <person name="Birren B."/>
        </authorList>
    </citation>
    <scope>NUCLEOTIDE SEQUENCE [LARGE SCALE GENOMIC DNA]</scope>
    <source>
        <strain evidence="2 3">CBS 10435</strain>
    </source>
</reference>